<comment type="caution">
    <text evidence="6">The sequence shown here is derived from an EMBL/GenBank/DDBJ whole genome shotgun (WGS) entry which is preliminary data.</text>
</comment>
<proteinExistence type="predicted"/>
<evidence type="ECO:0000313" key="7">
    <source>
        <dbReference type="EMBL" id="EFH86145.1"/>
    </source>
</evidence>
<evidence type="ECO:0000256" key="2">
    <source>
        <dbReference type="ARBA" id="ARBA00022771"/>
    </source>
</evidence>
<keyword evidence="2" id="KW-0863">Zinc-finger</keyword>
<sequence length="119" mass="12366">MVHTLICPTCGATNEQTRTHCFACGQFLTIGQGLPEAVRQNRTSGFALAGFVLGLCNLILGLIPFYGLIPAAVGIILSCCGLGSVSRRGLAIAGLILSCLAVVMTLCSCALWSNMTYPG</sequence>
<dbReference type="Proteomes" id="UP000004508">
    <property type="component" value="Unassembled WGS sequence"/>
</dbReference>
<gene>
    <name evidence="6" type="ORF">Krac_6870</name>
    <name evidence="7" type="ORF">Krac_7424</name>
</gene>
<organism evidence="6 8">
    <name type="scientific">Ktedonobacter racemifer DSM 44963</name>
    <dbReference type="NCBI Taxonomy" id="485913"/>
    <lineage>
        <taxon>Bacteria</taxon>
        <taxon>Bacillati</taxon>
        <taxon>Chloroflexota</taxon>
        <taxon>Ktedonobacteria</taxon>
        <taxon>Ktedonobacterales</taxon>
        <taxon>Ktedonobacteraceae</taxon>
        <taxon>Ktedonobacter</taxon>
    </lineage>
</organism>
<evidence type="ECO:0000313" key="8">
    <source>
        <dbReference type="Proteomes" id="UP000004508"/>
    </source>
</evidence>
<evidence type="ECO:0000256" key="3">
    <source>
        <dbReference type="ARBA" id="ARBA00022833"/>
    </source>
</evidence>
<feature type="transmembrane region" description="Helical" evidence="4">
    <location>
        <begin position="46"/>
        <end position="77"/>
    </location>
</feature>
<dbReference type="Pfam" id="PF00641">
    <property type="entry name" value="Zn_ribbon_RanBP"/>
    <property type="match status" value="1"/>
</dbReference>
<keyword evidence="4" id="KW-0812">Transmembrane</keyword>
<dbReference type="GO" id="GO:0008270">
    <property type="term" value="F:zinc ion binding"/>
    <property type="evidence" value="ECO:0007669"/>
    <property type="project" value="UniProtKB-KW"/>
</dbReference>
<dbReference type="AlphaFoldDB" id="D6TPM9"/>
<dbReference type="OrthoDB" id="1955244at2"/>
<keyword evidence="1" id="KW-0479">Metal-binding</keyword>
<evidence type="ECO:0000259" key="5">
    <source>
        <dbReference type="Pfam" id="PF00641"/>
    </source>
</evidence>
<reference evidence="6 8" key="1">
    <citation type="journal article" date="2011" name="Stand. Genomic Sci.">
        <title>Non-contiguous finished genome sequence and contextual data of the filamentous soil bacterium Ktedonobacter racemifer type strain (SOSP1-21).</title>
        <authorList>
            <person name="Chang Y.J."/>
            <person name="Land M."/>
            <person name="Hauser L."/>
            <person name="Chertkov O."/>
            <person name="Del Rio T.G."/>
            <person name="Nolan M."/>
            <person name="Copeland A."/>
            <person name="Tice H."/>
            <person name="Cheng J.F."/>
            <person name="Lucas S."/>
            <person name="Han C."/>
            <person name="Goodwin L."/>
            <person name="Pitluck S."/>
            <person name="Ivanova N."/>
            <person name="Ovchinikova G."/>
            <person name="Pati A."/>
            <person name="Chen A."/>
            <person name="Palaniappan K."/>
            <person name="Mavromatis K."/>
            <person name="Liolios K."/>
            <person name="Brettin T."/>
            <person name="Fiebig A."/>
            <person name="Rohde M."/>
            <person name="Abt B."/>
            <person name="Goker M."/>
            <person name="Detter J.C."/>
            <person name="Woyke T."/>
            <person name="Bristow J."/>
            <person name="Eisen J.A."/>
            <person name="Markowitz V."/>
            <person name="Hugenholtz P."/>
            <person name="Kyrpides N.C."/>
            <person name="Klenk H.P."/>
            <person name="Lapidus A."/>
        </authorList>
    </citation>
    <scope>NUCLEOTIDE SEQUENCE [LARGE SCALE GENOMIC DNA]</scope>
    <source>
        <strain evidence="8">DSM 44963</strain>
        <strain evidence="6">SOSP1-21</strain>
    </source>
</reference>
<keyword evidence="4" id="KW-1133">Transmembrane helix</keyword>
<dbReference type="EMBL" id="ADVG01000002">
    <property type="protein sequence ID" value="EFH85643.1"/>
    <property type="molecule type" value="Genomic_DNA"/>
</dbReference>
<feature type="domain" description="RanBP2-type" evidence="5">
    <location>
        <begin position="7"/>
        <end position="25"/>
    </location>
</feature>
<dbReference type="EMBL" id="ADVG01000002">
    <property type="protein sequence ID" value="EFH86145.1"/>
    <property type="molecule type" value="Genomic_DNA"/>
</dbReference>
<keyword evidence="8" id="KW-1185">Reference proteome</keyword>
<dbReference type="InterPro" id="IPR001876">
    <property type="entry name" value="Znf_RanBP2"/>
</dbReference>
<feature type="transmembrane region" description="Helical" evidence="4">
    <location>
        <begin position="89"/>
        <end position="113"/>
    </location>
</feature>
<name>D6TPM9_KTERA</name>
<keyword evidence="3" id="KW-0862">Zinc</keyword>
<protein>
    <recommendedName>
        <fullName evidence="5">RanBP2-type domain-containing protein</fullName>
    </recommendedName>
</protein>
<evidence type="ECO:0000256" key="4">
    <source>
        <dbReference type="SAM" id="Phobius"/>
    </source>
</evidence>
<accession>D6TPM9</accession>
<evidence type="ECO:0000256" key="1">
    <source>
        <dbReference type="ARBA" id="ARBA00022723"/>
    </source>
</evidence>
<keyword evidence="4" id="KW-0472">Membrane</keyword>
<evidence type="ECO:0000313" key="6">
    <source>
        <dbReference type="EMBL" id="EFH85643.1"/>
    </source>
</evidence>
<dbReference type="InParanoid" id="D6TPM9"/>